<feature type="domain" description="HECT" evidence="21">
    <location>
        <begin position="772"/>
        <end position="1100"/>
    </location>
</feature>
<evidence type="ECO:0000256" key="4">
    <source>
        <dbReference type="ARBA" id="ARBA00004906"/>
    </source>
</evidence>
<dbReference type="FunFam" id="3.30.2160.10:FF:000004">
    <property type="entry name" value="probable E3 ubiquitin-protein ligase HERC4 isoform X1"/>
    <property type="match status" value="1"/>
</dbReference>
<dbReference type="Gene3D" id="3.90.1750.10">
    <property type="entry name" value="Hect, E3 ligase catalytic domains"/>
    <property type="match status" value="1"/>
</dbReference>
<dbReference type="Gene3D" id="3.30.2410.10">
    <property type="entry name" value="Hect, E3 ligase catalytic domain"/>
    <property type="match status" value="1"/>
</dbReference>
<keyword evidence="22" id="KW-0436">Ligase</keyword>
<comment type="subcellular location">
    <subcellularLocation>
        <location evidence="3">Cytoplasm</location>
    </subcellularLocation>
    <subcellularLocation>
        <location evidence="2">Nucleus</location>
    </subcellularLocation>
</comment>
<evidence type="ECO:0000256" key="11">
    <source>
        <dbReference type="ARBA" id="ARBA00022786"/>
    </source>
</evidence>
<dbReference type="InterPro" id="IPR044611">
    <property type="entry name" value="E3A/B/C-like"/>
</dbReference>
<dbReference type="GO" id="GO:0048511">
    <property type="term" value="P:rhythmic process"/>
    <property type="evidence" value="ECO:0007669"/>
    <property type="project" value="UniProtKB-KW"/>
</dbReference>
<name>A0A091CQ09_FUKDA</name>
<dbReference type="GO" id="GO:0061630">
    <property type="term" value="F:ubiquitin protein ligase activity"/>
    <property type="evidence" value="ECO:0007669"/>
    <property type="project" value="UniProtKB-EC"/>
</dbReference>
<dbReference type="InterPro" id="IPR032353">
    <property type="entry name" value="AZUL"/>
</dbReference>
<dbReference type="Proteomes" id="UP000028990">
    <property type="component" value="Unassembled WGS sequence"/>
</dbReference>
<feature type="region of interest" description="Disordered" evidence="20">
    <location>
        <begin position="316"/>
        <end position="335"/>
    </location>
</feature>
<dbReference type="GO" id="GO:0048513">
    <property type="term" value="P:animal organ development"/>
    <property type="evidence" value="ECO:0007669"/>
    <property type="project" value="UniProtKB-ARBA"/>
</dbReference>
<dbReference type="eggNOG" id="KOG0941">
    <property type="taxonomic scope" value="Eukaryota"/>
</dbReference>
<evidence type="ECO:0000256" key="17">
    <source>
        <dbReference type="ARBA" id="ARBA00077235"/>
    </source>
</evidence>
<evidence type="ECO:0000256" key="18">
    <source>
        <dbReference type="ARBA" id="ARBA00077264"/>
    </source>
</evidence>
<keyword evidence="14" id="KW-0090">Biological rhythms</keyword>
<dbReference type="GO" id="GO:0016874">
    <property type="term" value="F:ligase activity"/>
    <property type="evidence" value="ECO:0007669"/>
    <property type="project" value="UniProtKB-KW"/>
</dbReference>
<keyword evidence="23" id="KW-1185">Reference proteome</keyword>
<evidence type="ECO:0000256" key="10">
    <source>
        <dbReference type="ARBA" id="ARBA00022771"/>
    </source>
</evidence>
<dbReference type="SMART" id="SM00119">
    <property type="entry name" value="HECTc"/>
    <property type="match status" value="1"/>
</dbReference>
<evidence type="ECO:0000256" key="16">
    <source>
        <dbReference type="ARBA" id="ARBA00067504"/>
    </source>
</evidence>
<feature type="region of interest" description="Disordered" evidence="20">
    <location>
        <begin position="1"/>
        <end position="31"/>
    </location>
</feature>
<evidence type="ECO:0000256" key="13">
    <source>
        <dbReference type="ARBA" id="ARBA00022942"/>
    </source>
</evidence>
<protein>
    <recommendedName>
        <fullName evidence="16">Ubiquitin-protein ligase E3A</fullName>
        <ecNumber evidence="5">2.3.2.26</ecNumber>
    </recommendedName>
    <alternativeName>
        <fullName evidence="18">HECT-type ubiquitin transferase E3A</fullName>
    </alternativeName>
    <alternativeName>
        <fullName evidence="17">Oncogenic protein-associated protein E6-AP</fullName>
    </alternativeName>
</protein>
<feature type="compositionally biased region" description="Polar residues" evidence="20">
    <location>
        <begin position="12"/>
        <end position="21"/>
    </location>
</feature>
<dbReference type="GO" id="GO:0000502">
    <property type="term" value="C:proteasome complex"/>
    <property type="evidence" value="ECO:0007669"/>
    <property type="project" value="UniProtKB-KW"/>
</dbReference>
<dbReference type="InterPro" id="IPR035983">
    <property type="entry name" value="Hect_E3_ubiquitin_ligase"/>
</dbReference>
<gene>
    <name evidence="22" type="ORF">H920_18871</name>
</gene>
<keyword evidence="12" id="KW-0862">Zinc</keyword>
<dbReference type="GO" id="GO:0080090">
    <property type="term" value="P:regulation of primary metabolic process"/>
    <property type="evidence" value="ECO:0007669"/>
    <property type="project" value="UniProtKB-ARBA"/>
</dbReference>
<dbReference type="InterPro" id="IPR000569">
    <property type="entry name" value="HECT_dom"/>
</dbReference>
<dbReference type="GO" id="GO:0000209">
    <property type="term" value="P:protein polyubiquitination"/>
    <property type="evidence" value="ECO:0007669"/>
    <property type="project" value="InterPro"/>
</dbReference>
<keyword evidence="8" id="KW-0808">Transferase</keyword>
<keyword evidence="15" id="KW-0539">Nucleus</keyword>
<evidence type="ECO:0000256" key="9">
    <source>
        <dbReference type="ARBA" id="ARBA00022723"/>
    </source>
</evidence>
<dbReference type="FunFam" id="3.90.1750.10:FF:000008">
    <property type="entry name" value="Putative ubiquitin-protein ligase E3A"/>
    <property type="match status" value="1"/>
</dbReference>
<evidence type="ECO:0000256" key="1">
    <source>
        <dbReference type="ARBA" id="ARBA00000885"/>
    </source>
</evidence>
<dbReference type="FunFam" id="3.90.1750.10:FF:000026">
    <property type="entry name" value="E3 ubiquitin-protein ligase HACE1"/>
    <property type="match status" value="1"/>
</dbReference>
<evidence type="ECO:0000256" key="19">
    <source>
        <dbReference type="PROSITE-ProRule" id="PRU00104"/>
    </source>
</evidence>
<keyword evidence="6" id="KW-0963">Cytoplasm</keyword>
<dbReference type="PANTHER" id="PTHR45700:SF10">
    <property type="entry name" value="UBIQUITIN-PROTEIN LIGASE E3A"/>
    <property type="match status" value="1"/>
</dbReference>
<dbReference type="AlphaFoldDB" id="A0A091CQ09"/>
<dbReference type="Gene3D" id="6.10.130.10">
    <property type="entry name" value="Ubiquitin-protein ligase E3A, N-terminal zinc-binding domain (AZUL)"/>
    <property type="match status" value="1"/>
</dbReference>
<evidence type="ECO:0000259" key="21">
    <source>
        <dbReference type="PROSITE" id="PS50237"/>
    </source>
</evidence>
<evidence type="ECO:0000256" key="12">
    <source>
        <dbReference type="ARBA" id="ARBA00022833"/>
    </source>
</evidence>
<evidence type="ECO:0000313" key="22">
    <source>
        <dbReference type="EMBL" id="KFO19718.1"/>
    </source>
</evidence>
<evidence type="ECO:0000256" key="8">
    <source>
        <dbReference type="ARBA" id="ARBA00022679"/>
    </source>
</evidence>
<dbReference type="STRING" id="885580.ENSFDAP00000005943"/>
<dbReference type="GO" id="GO:0006511">
    <property type="term" value="P:ubiquitin-dependent protein catabolic process"/>
    <property type="evidence" value="ECO:0007669"/>
    <property type="project" value="UniProtKB-ARBA"/>
</dbReference>
<keyword evidence="9" id="KW-0479">Metal-binding</keyword>
<dbReference type="GO" id="GO:0005737">
    <property type="term" value="C:cytoplasm"/>
    <property type="evidence" value="ECO:0007669"/>
    <property type="project" value="UniProtKB-SubCell"/>
</dbReference>
<dbReference type="GO" id="GO:0010604">
    <property type="term" value="P:positive regulation of macromolecule metabolic process"/>
    <property type="evidence" value="ECO:0007669"/>
    <property type="project" value="UniProtKB-ARBA"/>
</dbReference>
<dbReference type="FunFam" id="3.30.2410.10:FF:000003">
    <property type="entry name" value="probable E3 ubiquitin-protein ligase HERC4 isoform X1"/>
    <property type="match status" value="1"/>
</dbReference>
<dbReference type="PROSITE" id="PS50237">
    <property type="entry name" value="HECT"/>
    <property type="match status" value="1"/>
</dbReference>
<dbReference type="Gene3D" id="3.30.2160.10">
    <property type="entry name" value="Hect, E3 ligase catalytic domain"/>
    <property type="match status" value="1"/>
</dbReference>
<proteinExistence type="predicted"/>
<sequence length="1100" mass="124567">MRRHQTLRYASPETTAVTSQGSPGGHKASLPVVPDTMNTQLHSNNCETSAYEQEDSGLWPMNSEFWEISRVLQENTLPYIAARAGTISQSPGSIFHKTIGVEGSSVTAAQRQAVLSQFYSEKAKVMLSLPSLVREGSEQRDSRGAHLLLAAARLREGSSANERAPCSPLRATATRRLTNCYACLAAVLEEETAHGALEKPSPLRPGPPHCQAACACSPGPQRVSLPHQPEMTRSPGEPQSDDIEASRMKRAAAKHLIERYYHQLTEGCGNEACTNEFCASCPSFLRMDNNAAAIKALELYKINAKLCDPHPSKKGASSAYLENSKGAPNNSEIKMNKKDGKGARIDFKDVTYLTEELVYEILEICREREDYSPLIRVIGRVFSSAEALVQSFRKVKQHTKEELKSLQGKDEDKDEDEKEKAACSAAAMEEDSEASSSRIGDSSQGDNNLQKLGPDDVSVDIDAIRRVYTRLLSNEKIETAFLNALVYLSPNVECDLTYHNVYSRDPNYLNLFIIVMENRNLHSPEYLEMALPLFCKAMSKLPLAAQGKLIRLWSKYSADQIRRMMETFQQLITYKVISNEFNSRNLVNDDDAIVAASKCLKMVYYANVVGGEVDTNHNEEDDEEPIPESSELTLQELLGEERRNKKGPRVDPLETELGVKTLDCRKPLISFEEFINEPLNDVLEMDKDYTFFKVETENKFSFMTCPFILNAVTKNLGLYYDNRIRMYSERRITVLYSLVQGQQLNPYLRLKVRRDHIIDDALVRLEMIAMENPADLKKQLYVEFEGEQGVDEGGVSKEFFQLVVEEIFNPDIGMFTYDESTKLFWFNPSSFETEGQFTLIGIVLGLAIYNNCILDVHFPMVVYRKLMGKKGTFRDLGDSHPVLHQSLKDLLEYEGNVEDDMMITFQISQTDLFGNPMMYDLKENGDKIPITNENRKEFVNLYSDYILNKSVEKQFKAFRRGFHMVTNESPLKYLFRPEEIELLICGSRNLDFQALEETTEYDGGYTRDSVVIREFWEIVHSFTDDQKRLFLQFTTGTDRAPVGGLGKLKMIIAKNGPDTERLPTSHTCFNVLLLPEYSSKEKLKERLLKAITYAKGFGML</sequence>
<keyword evidence="10" id="KW-0863">Zinc-finger</keyword>
<comment type="catalytic activity">
    <reaction evidence="1">
        <text>S-ubiquitinyl-[E2 ubiquitin-conjugating enzyme]-L-cysteine + [acceptor protein]-L-lysine = [E2 ubiquitin-conjugating enzyme]-L-cysteine + N(6)-ubiquitinyl-[acceptor protein]-L-lysine.</text>
        <dbReference type="EC" id="2.3.2.26"/>
    </reaction>
</comment>
<comment type="pathway">
    <text evidence="4">Protein modification; protein ubiquitination.</text>
</comment>
<keyword evidence="11 19" id="KW-0833">Ubl conjugation pathway</keyword>
<dbReference type="EMBL" id="KN124938">
    <property type="protein sequence ID" value="KFO19718.1"/>
    <property type="molecule type" value="Genomic_DNA"/>
</dbReference>
<keyword evidence="7" id="KW-0597">Phosphoprotein</keyword>
<evidence type="ECO:0000256" key="7">
    <source>
        <dbReference type="ARBA" id="ARBA00022553"/>
    </source>
</evidence>
<dbReference type="SUPFAM" id="SSF56204">
    <property type="entry name" value="Hect, E3 ligase catalytic domain"/>
    <property type="match status" value="1"/>
</dbReference>
<dbReference type="Pfam" id="PF00632">
    <property type="entry name" value="HECT"/>
    <property type="match status" value="1"/>
</dbReference>
<dbReference type="GO" id="GO:0042752">
    <property type="term" value="P:regulation of circadian rhythm"/>
    <property type="evidence" value="ECO:0007669"/>
    <property type="project" value="UniProtKB-ARBA"/>
</dbReference>
<evidence type="ECO:0000256" key="6">
    <source>
        <dbReference type="ARBA" id="ARBA00022490"/>
    </source>
</evidence>
<evidence type="ECO:0000256" key="5">
    <source>
        <dbReference type="ARBA" id="ARBA00012485"/>
    </source>
</evidence>
<organism evidence="22 23">
    <name type="scientific">Fukomys damarensis</name>
    <name type="common">Damaraland mole rat</name>
    <name type="synonym">Cryptomys damarensis</name>
    <dbReference type="NCBI Taxonomy" id="885580"/>
    <lineage>
        <taxon>Eukaryota</taxon>
        <taxon>Metazoa</taxon>
        <taxon>Chordata</taxon>
        <taxon>Craniata</taxon>
        <taxon>Vertebrata</taxon>
        <taxon>Euteleostomi</taxon>
        <taxon>Mammalia</taxon>
        <taxon>Eutheria</taxon>
        <taxon>Euarchontoglires</taxon>
        <taxon>Glires</taxon>
        <taxon>Rodentia</taxon>
        <taxon>Hystricomorpha</taxon>
        <taxon>Bathyergidae</taxon>
        <taxon>Fukomys</taxon>
    </lineage>
</organism>
<evidence type="ECO:0000256" key="3">
    <source>
        <dbReference type="ARBA" id="ARBA00004496"/>
    </source>
</evidence>
<feature type="region of interest" description="Disordered" evidence="20">
    <location>
        <begin position="223"/>
        <end position="243"/>
    </location>
</feature>
<feature type="compositionally biased region" description="Basic and acidic residues" evidence="20">
    <location>
        <begin position="400"/>
        <end position="411"/>
    </location>
</feature>
<dbReference type="CDD" id="cd00078">
    <property type="entry name" value="HECTc"/>
    <property type="match status" value="1"/>
</dbReference>
<dbReference type="GO" id="GO:0048731">
    <property type="term" value="P:system development"/>
    <property type="evidence" value="ECO:0007669"/>
    <property type="project" value="UniProtKB-ARBA"/>
</dbReference>
<dbReference type="GO" id="GO:0030518">
    <property type="term" value="P:nuclear receptor-mediated steroid hormone signaling pathway"/>
    <property type="evidence" value="ECO:0007669"/>
    <property type="project" value="UniProtKB-ARBA"/>
</dbReference>
<reference evidence="22 23" key="1">
    <citation type="submission" date="2013-11" db="EMBL/GenBank/DDBJ databases">
        <title>The Damaraland mole rat (Fukomys damarensis) genome and evolution of African mole rats.</title>
        <authorList>
            <person name="Gladyshev V.N."/>
            <person name="Fang X."/>
        </authorList>
    </citation>
    <scope>NUCLEOTIDE SEQUENCE [LARGE SCALE GENOMIC DNA]</scope>
    <source>
        <tissue evidence="22">Liver</tissue>
    </source>
</reference>
<keyword evidence="13" id="KW-0647">Proteasome</keyword>
<dbReference type="Pfam" id="PF16558">
    <property type="entry name" value="AZUL"/>
    <property type="match status" value="1"/>
</dbReference>
<feature type="region of interest" description="Disordered" evidence="20">
    <location>
        <begin position="400"/>
        <end position="451"/>
    </location>
</feature>
<dbReference type="GO" id="GO:0005634">
    <property type="term" value="C:nucleus"/>
    <property type="evidence" value="ECO:0007669"/>
    <property type="project" value="UniProtKB-SubCell"/>
</dbReference>
<evidence type="ECO:0000313" key="23">
    <source>
        <dbReference type="Proteomes" id="UP000028990"/>
    </source>
</evidence>
<evidence type="ECO:0000256" key="20">
    <source>
        <dbReference type="SAM" id="MobiDB-lite"/>
    </source>
</evidence>
<dbReference type="InterPro" id="IPR042556">
    <property type="entry name" value="AZUL_sf"/>
</dbReference>
<dbReference type="EC" id="2.3.2.26" evidence="5"/>
<feature type="active site" description="Glycyl thioester intermediate" evidence="19">
    <location>
        <position position="1068"/>
    </location>
</feature>
<feature type="compositionally biased region" description="Polar residues" evidence="20">
    <location>
        <begin position="438"/>
        <end position="450"/>
    </location>
</feature>
<accession>A0A091CQ09</accession>
<dbReference type="GO" id="GO:0008270">
    <property type="term" value="F:zinc ion binding"/>
    <property type="evidence" value="ECO:0007669"/>
    <property type="project" value="UniProtKB-KW"/>
</dbReference>
<evidence type="ECO:0000256" key="2">
    <source>
        <dbReference type="ARBA" id="ARBA00004123"/>
    </source>
</evidence>
<evidence type="ECO:0000256" key="15">
    <source>
        <dbReference type="ARBA" id="ARBA00023242"/>
    </source>
</evidence>
<dbReference type="PANTHER" id="PTHR45700">
    <property type="entry name" value="UBIQUITIN-PROTEIN LIGASE E3C"/>
    <property type="match status" value="1"/>
</dbReference>
<evidence type="ECO:0000256" key="14">
    <source>
        <dbReference type="ARBA" id="ARBA00023108"/>
    </source>
</evidence>